<feature type="transmembrane region" description="Helical" evidence="1">
    <location>
        <begin position="137"/>
        <end position="158"/>
    </location>
</feature>
<dbReference type="RefSeq" id="WP_345457489.1">
    <property type="nucleotide sequence ID" value="NZ_BAABHF010000009.1"/>
</dbReference>
<feature type="transmembrane region" description="Helical" evidence="1">
    <location>
        <begin position="102"/>
        <end position="125"/>
    </location>
</feature>
<reference evidence="3" key="1">
    <citation type="journal article" date="2019" name="Int. J. Syst. Evol. Microbiol.">
        <title>The Global Catalogue of Microorganisms (GCM) 10K type strain sequencing project: providing services to taxonomists for standard genome sequencing and annotation.</title>
        <authorList>
            <consortium name="The Broad Institute Genomics Platform"/>
            <consortium name="The Broad Institute Genome Sequencing Center for Infectious Disease"/>
            <person name="Wu L."/>
            <person name="Ma J."/>
        </authorList>
    </citation>
    <scope>NUCLEOTIDE SEQUENCE [LARGE SCALE GENOMIC DNA]</scope>
    <source>
        <strain evidence="3">JCM 17933</strain>
    </source>
</reference>
<evidence type="ECO:0000313" key="3">
    <source>
        <dbReference type="Proteomes" id="UP001500503"/>
    </source>
</evidence>
<keyword evidence="1" id="KW-1133">Transmembrane helix</keyword>
<name>A0ABP8PCM1_9ACTN</name>
<dbReference type="EMBL" id="BAABHF010000009">
    <property type="protein sequence ID" value="GAA4484552.1"/>
    <property type="molecule type" value="Genomic_DNA"/>
</dbReference>
<evidence type="ECO:0000256" key="1">
    <source>
        <dbReference type="SAM" id="Phobius"/>
    </source>
</evidence>
<dbReference type="Proteomes" id="UP001500503">
    <property type="component" value="Unassembled WGS sequence"/>
</dbReference>
<proteinExistence type="predicted"/>
<sequence>MTTPYERRCLTLLRAYPPRYRAARGDELLGTLLDVAMPGRETPSIRESWDVVRGGLRTRWRAHPPVGRWLLYRGFGARLPYAYRWWARDDILGRWFAVRNGLGFFLLGGPVLVAGETGGTVLAHIVDGVPLGSNLPFLGGGLWWMVATIVLMSVISTMGKRHRALKKHEFHPDGTPFEAAPTWGRPWPPHVRQGPVATSAYPPVPPHAPASWPPLVPPVAALARRPEWLRDDSLWPSGPWQPPK</sequence>
<keyword evidence="3" id="KW-1185">Reference proteome</keyword>
<accession>A0ABP8PCM1</accession>
<keyword evidence="1" id="KW-0812">Transmembrane</keyword>
<evidence type="ECO:0000313" key="2">
    <source>
        <dbReference type="EMBL" id="GAA4484552.1"/>
    </source>
</evidence>
<comment type="caution">
    <text evidence="2">The sequence shown here is derived from an EMBL/GenBank/DDBJ whole genome shotgun (WGS) entry which is preliminary data.</text>
</comment>
<organism evidence="2 3">
    <name type="scientific">Actinoallomurus oryzae</name>
    <dbReference type="NCBI Taxonomy" id="502180"/>
    <lineage>
        <taxon>Bacteria</taxon>
        <taxon>Bacillati</taxon>
        <taxon>Actinomycetota</taxon>
        <taxon>Actinomycetes</taxon>
        <taxon>Streptosporangiales</taxon>
        <taxon>Thermomonosporaceae</taxon>
        <taxon>Actinoallomurus</taxon>
    </lineage>
</organism>
<keyword evidence="1" id="KW-0472">Membrane</keyword>
<protein>
    <submittedName>
        <fullName evidence="2">Uncharacterized protein</fullName>
    </submittedName>
</protein>
<gene>
    <name evidence="2" type="ORF">GCM10023191_007850</name>
</gene>